<evidence type="ECO:0000313" key="5">
    <source>
        <dbReference type="Proteomes" id="UP000541610"/>
    </source>
</evidence>
<dbReference type="CDD" id="cd09275">
    <property type="entry name" value="RNase_HI_RT_DIRS1"/>
    <property type="match status" value="1"/>
</dbReference>
<dbReference type="GO" id="GO:0003676">
    <property type="term" value="F:nucleic acid binding"/>
    <property type="evidence" value="ECO:0007669"/>
    <property type="project" value="InterPro"/>
</dbReference>
<dbReference type="InterPro" id="IPR036397">
    <property type="entry name" value="RNaseH_sf"/>
</dbReference>
<dbReference type="PANTHER" id="PTHR33050:SF7">
    <property type="entry name" value="RIBONUCLEASE H"/>
    <property type="match status" value="1"/>
</dbReference>
<dbReference type="InterPro" id="IPR043502">
    <property type="entry name" value="DNA/RNA_pol_sf"/>
</dbReference>
<reference evidence="4 5" key="1">
    <citation type="submission" date="2020-04" db="EMBL/GenBank/DDBJ databases">
        <title>Perkinsus olseni comparative genomics.</title>
        <authorList>
            <person name="Bogema D.R."/>
        </authorList>
    </citation>
    <scope>NUCLEOTIDE SEQUENCE [LARGE SCALE GENOMIC DNA]</scope>
    <source>
        <strain evidence="4">00978-12</strain>
    </source>
</reference>
<comment type="caution">
    <text evidence="4">The sequence shown here is derived from an EMBL/GenBank/DDBJ whole genome shotgun (WGS) entry which is preliminary data.</text>
</comment>
<dbReference type="EMBL" id="JABANP010000236">
    <property type="protein sequence ID" value="KAF4686061.1"/>
    <property type="molecule type" value="Genomic_DNA"/>
</dbReference>
<dbReference type="InterPro" id="IPR001584">
    <property type="entry name" value="Integrase_cat-core"/>
</dbReference>
<feature type="domain" description="Integrase catalytic" evidence="3">
    <location>
        <begin position="1586"/>
        <end position="1757"/>
    </location>
</feature>
<dbReference type="OrthoDB" id="7462124at2759"/>
<dbReference type="Pfam" id="PF17921">
    <property type="entry name" value="Integrase_H2C2"/>
    <property type="match status" value="1"/>
</dbReference>
<dbReference type="SUPFAM" id="SSF56672">
    <property type="entry name" value="DNA/RNA polymerases"/>
    <property type="match status" value="1"/>
</dbReference>
<feature type="region of interest" description="Disordered" evidence="2">
    <location>
        <begin position="1"/>
        <end position="43"/>
    </location>
</feature>
<gene>
    <name evidence="4" type="ORF">FOZ60_005674</name>
</gene>
<evidence type="ECO:0000256" key="1">
    <source>
        <dbReference type="SAM" id="Coils"/>
    </source>
</evidence>
<accession>A0A7J6NSN4</accession>
<evidence type="ECO:0000256" key="2">
    <source>
        <dbReference type="SAM" id="MobiDB-lite"/>
    </source>
</evidence>
<dbReference type="InterPro" id="IPR012337">
    <property type="entry name" value="RNaseH-like_sf"/>
</dbReference>
<dbReference type="PANTHER" id="PTHR33050">
    <property type="entry name" value="REVERSE TRANSCRIPTASE DOMAIN-CONTAINING PROTEIN"/>
    <property type="match status" value="1"/>
</dbReference>
<keyword evidence="1" id="KW-0175">Coiled coil</keyword>
<feature type="coiled-coil region" evidence="1">
    <location>
        <begin position="1957"/>
        <end position="2002"/>
    </location>
</feature>
<feature type="region of interest" description="Disordered" evidence="2">
    <location>
        <begin position="2102"/>
        <end position="2126"/>
    </location>
</feature>
<protein>
    <recommendedName>
        <fullName evidence="3">Integrase catalytic domain-containing protein</fullName>
    </recommendedName>
</protein>
<dbReference type="PROSITE" id="PS50994">
    <property type="entry name" value="INTEGRASE"/>
    <property type="match status" value="1"/>
</dbReference>
<dbReference type="Gene3D" id="3.30.420.10">
    <property type="entry name" value="Ribonuclease H-like superfamily/Ribonuclease H"/>
    <property type="match status" value="1"/>
</dbReference>
<dbReference type="InterPro" id="IPR052055">
    <property type="entry name" value="Hepadnavirus_pol/RT"/>
</dbReference>
<dbReference type="Proteomes" id="UP000541610">
    <property type="component" value="Unassembled WGS sequence"/>
</dbReference>
<dbReference type="SUPFAM" id="SSF53098">
    <property type="entry name" value="Ribonuclease H-like"/>
    <property type="match status" value="1"/>
</dbReference>
<dbReference type="GO" id="GO:0015074">
    <property type="term" value="P:DNA integration"/>
    <property type="evidence" value="ECO:0007669"/>
    <property type="project" value="InterPro"/>
</dbReference>
<dbReference type="InterPro" id="IPR041588">
    <property type="entry name" value="Integrase_H2C2"/>
</dbReference>
<organism evidence="4 5">
    <name type="scientific">Perkinsus olseni</name>
    <name type="common">Perkinsus atlanticus</name>
    <dbReference type="NCBI Taxonomy" id="32597"/>
    <lineage>
        <taxon>Eukaryota</taxon>
        <taxon>Sar</taxon>
        <taxon>Alveolata</taxon>
        <taxon>Perkinsozoa</taxon>
        <taxon>Perkinsea</taxon>
        <taxon>Perkinsida</taxon>
        <taxon>Perkinsidae</taxon>
        <taxon>Perkinsus</taxon>
    </lineage>
</organism>
<evidence type="ECO:0000259" key="3">
    <source>
        <dbReference type="PROSITE" id="PS50994"/>
    </source>
</evidence>
<evidence type="ECO:0000313" key="4">
    <source>
        <dbReference type="EMBL" id="KAF4686061.1"/>
    </source>
</evidence>
<sequence>MVGNTESTDRGAGESQTTNMALHDGTNPAPAGQTAPGEGQAVKDDLRKQRMSLRRQLGRLKGQLVKIRSDVNILVAVDTPSDDEAYVELLRREKESEDHIEVLEVDLATVQQRYDELFLSNRPSILAIDKGDDEKSDDLSYRSIKVDPRRLALGGPATVSPLPYKDIEIPKKRLSAEAMGKMKFPSLSDPYRLRAHLSAFMRMTSEAGGGVYSTGPDGERFTPYPELECSITVAFLGTLQDKGMNEAATDKANDYLYKWQPLIDYLYRRYARRPVLKSEYQRRLKTLGFDGVGDCENFLSKVEGIHHIYDVVFPGDNSELRLMTRTVVSKLPSDIIKQVLDRVRTTHAMIEGGSGVVASDVTDEGYADWESLLPLVSDDSVSVCDVIRSVCRSAEDYKSLDVQNLSGSVGKTGLSRAPTGSGDRQRLFNIQEVTSLSDVEANSKTLYFGSGASSGDPARVRDLTRADVIYCGRSRHRKPYCVIGYRDINHTATSRWFSDYVLGEDGTVWSFPNAAFVKKLIKAHDTPLVVSYSGDRCQLHQAHSHPCRVFDTVCATGYESDVTPPEIVLHTRFRASGTREWVAVDALVDTGAGKSYWLSNSCPGQPHVLKTPKSVELADQSLICITEVIKGKLSSGYGVLSVELFRLPASSSSKGPCEVYRIIAGRDLLYRWKIKLTVPPSLLKVTDSDSSSYAEWYLKCIYEGTPENGLPKGVQVLPPPRSAPTPSDDIVRLQTTPEEDKVIQSLLQRLENQGWKPVPYAPGFEFRIRRLCPVEVIDVAGQAWVCELKFPDAFRSKRQSGQNPRYSDKLYKKLSAGRKAIFSDLVQEYLQKRWWLSTDGMNTKGNGLTANVFLLGGEEGAKRKPRLVCDFRLANASLPRVSGKVPSSWETYAQILVFAPKILLVGDFTAAFYHVRLYRVWVLLYVGLVEYLSTRLTFGLAIGPSGLAAPLEASAEGLRPVWLCELFRLFVDDYYFGGRLVSSVVHDLALWLSALEKLGQYTPMKKFLATCSPDLLDELKRELTSRNLEVVIKPEGDYLGIHFVHDTKRGIILECRRARRLQAALQVIEEVCKSRRFSRRKTFRLTGNLGFDPLMQHPVDRAVADAIRSATGSVGATWDEEVSLDAPEFDSLRELLAWSRELCGGGDPCRHCSTTDGAAMGDCLVLCVESDASLTGGGYIMKVSKSSSSDQGMVVLRKDCWRWSKSQQSWHSNRRELFGVLRALQAAADLVSSCKQVCNRKGIVFKVNLLCDNKPSVNWLERSSAGAVSRSKALERRAISRLLGSCAEECQIIRTMVPGSTVEVRHVQGSLNSEADYLSRVFERPCLRSDGTTTTLAASLLCGKGDPSPSTLTEVVKDGSTGVADNFSYITRRDLDAHEAVMVADSVRALRCSSSKDDGTNEDSRASRLSIAERVAADSWDYGLLRWRIEIIQKVLRTWRASCSKKRRVDPILSDGYSPEGGLIHSAQSLLLPPRRKALLRPGSAVCVEDGLLYLELGRSSGHPFRQFYVPREAVYLRQLLLRDAHRRSGHGGREATISFMDAFYLPGGCREARSVIFKCLPCRLNKATRGRLSGPQLRKNEEELLLNFPPYWSVDIDVLYFGEGHKVLVAVCRATGHCSMTRLSSEDGPGLLQALRRIQLMRGGLKWIYSDQAPYFSSPKFRVALSVELGSELRLLASEAPWEAGRSNRIHGLGLTVLRPLLRSNRGRLPEDANEFDLMLEFLMYTLNSRPLGRCYEDPFGHDYPLTPDLLVFGYERRVGPLKLAQGKHPCLPLRDAVNFRKQYLREYWRKLRVKVLDAISSKASNVGAKRWIPTLGEPVLVIRQKARKSDLGSALAHIDALLEGKRALVVFPSGRKQVESFGNICPFINIQSSLNEVNGPSRVGARIQVAILDTTGDRDWYDGTIRRDESVYVPPGSRCFVTDSAVESTGGLEFWDTHRKTRATRTLETMRKEAADKYTSKVNEYEKKLEQITAVADELHSQLLRERNRHEQEIQAIKAEHATSIGEIRRTSITRSEFDSVVGRLVGQVSHLRLERDNLRLKLGEIKVASARESFASGSRKRGAELATELELMCKDLRNRQRALHERELALSAKERQLFTSEHPGVKNRARSGSVSEPSSEVLRSLPSLRASLRETIELKEIVEKLLSSASPSV</sequence>
<proteinExistence type="predicted"/>
<name>A0A7J6NSN4_PEROL</name>